<proteinExistence type="predicted"/>
<evidence type="ECO:0000313" key="2">
    <source>
        <dbReference type="EMBL" id="MFD0690817.1"/>
    </source>
</evidence>
<dbReference type="Proteomes" id="UP001597063">
    <property type="component" value="Unassembled WGS sequence"/>
</dbReference>
<accession>A0ABW2Y0K9</accession>
<dbReference type="RefSeq" id="WP_131756773.1">
    <property type="nucleotide sequence ID" value="NZ_CAACUY010000021.1"/>
</dbReference>
<feature type="signal peptide" evidence="1">
    <location>
        <begin position="1"/>
        <end position="20"/>
    </location>
</feature>
<keyword evidence="1" id="KW-0732">Signal</keyword>
<sequence length="136" mass="14424">MRTRSRIGVRALAAAGIAFAALPLTAAASNAAPPAAGGCFSAAETRDFGRGEVTVCPNGGGTYRATGWIEDLLPGDGAFTGPDGACVEWDYFSATQYETHSISVCPHFDHKTKLQVDEVLKPQYPLTRATLGRSWY</sequence>
<comment type="caution">
    <text evidence="2">The sequence shown here is derived from an EMBL/GenBank/DDBJ whole genome shotgun (WGS) entry which is preliminary data.</text>
</comment>
<feature type="chain" id="PRO_5045497149" description="Secreted protein" evidence="1">
    <location>
        <begin position="21"/>
        <end position="136"/>
    </location>
</feature>
<evidence type="ECO:0000313" key="3">
    <source>
        <dbReference type="Proteomes" id="UP001597063"/>
    </source>
</evidence>
<dbReference type="EMBL" id="JBHTGP010000024">
    <property type="protein sequence ID" value="MFD0690817.1"/>
    <property type="molecule type" value="Genomic_DNA"/>
</dbReference>
<organism evidence="2 3">
    <name type="scientific">Actinomadura fibrosa</name>
    <dbReference type="NCBI Taxonomy" id="111802"/>
    <lineage>
        <taxon>Bacteria</taxon>
        <taxon>Bacillati</taxon>
        <taxon>Actinomycetota</taxon>
        <taxon>Actinomycetes</taxon>
        <taxon>Streptosporangiales</taxon>
        <taxon>Thermomonosporaceae</taxon>
        <taxon>Actinomadura</taxon>
    </lineage>
</organism>
<reference evidence="3" key="1">
    <citation type="journal article" date="2019" name="Int. J. Syst. Evol. Microbiol.">
        <title>The Global Catalogue of Microorganisms (GCM) 10K type strain sequencing project: providing services to taxonomists for standard genome sequencing and annotation.</title>
        <authorList>
            <consortium name="The Broad Institute Genomics Platform"/>
            <consortium name="The Broad Institute Genome Sequencing Center for Infectious Disease"/>
            <person name="Wu L."/>
            <person name="Ma J."/>
        </authorList>
    </citation>
    <scope>NUCLEOTIDE SEQUENCE [LARGE SCALE GENOMIC DNA]</scope>
    <source>
        <strain evidence="3">JCM 9371</strain>
    </source>
</reference>
<name>A0ABW2Y0K9_9ACTN</name>
<protein>
    <recommendedName>
        <fullName evidence="4">Secreted protein</fullName>
    </recommendedName>
</protein>
<evidence type="ECO:0008006" key="4">
    <source>
        <dbReference type="Google" id="ProtNLM"/>
    </source>
</evidence>
<gene>
    <name evidence="2" type="ORF">ACFQZM_40445</name>
</gene>
<keyword evidence="3" id="KW-1185">Reference proteome</keyword>
<evidence type="ECO:0000256" key="1">
    <source>
        <dbReference type="SAM" id="SignalP"/>
    </source>
</evidence>